<sequence length="113" mass="13333">MLINETKELVWGGEVKFADTFIKRFLGLMFRKPRYALIFVLPTETRINASIHGFFMREAIDVIFLDSKRKVVDFTILRPWRLYTPKRPAKYIIEGPKGMLQTLRVEVGDVIKW</sequence>
<dbReference type="EMBL" id="LN999010">
    <property type="protein sequence ID" value="CUX78260.1"/>
    <property type="molecule type" value="Genomic_DNA"/>
</dbReference>
<dbReference type="OrthoDB" id="64208at2157"/>
<name>A0A160VTK0_9EURY</name>
<dbReference type="HAMAP" id="MF_00263">
    <property type="entry name" value="UPF0127"/>
    <property type="match status" value="1"/>
</dbReference>
<evidence type="ECO:0000256" key="1">
    <source>
        <dbReference type="ARBA" id="ARBA00010151"/>
    </source>
</evidence>
<dbReference type="RefSeq" id="WP_068578161.1">
    <property type="nucleotide sequence ID" value="NZ_CP015193.1"/>
</dbReference>
<dbReference type="InterPro" id="IPR022906">
    <property type="entry name" value="UPF0127"/>
</dbReference>
<accession>A0A160VTK0</accession>
<dbReference type="Proteomes" id="UP000250189">
    <property type="component" value="Chromosome"/>
</dbReference>
<dbReference type="STRING" id="54262.CHITON_1481"/>
<evidence type="ECO:0000256" key="2">
    <source>
        <dbReference type="HAMAP-Rule" id="MF_00263"/>
    </source>
</evidence>
<comment type="similarity">
    <text evidence="1 2">Belongs to the UPF0127 family.</text>
</comment>
<evidence type="ECO:0000313" key="3">
    <source>
        <dbReference type="EMBL" id="ASJ16788.1"/>
    </source>
</evidence>
<dbReference type="Proteomes" id="UP000093069">
    <property type="component" value="Chromosome I"/>
</dbReference>
<dbReference type="PANTHER" id="PTHR37953">
    <property type="entry name" value="UPF0127 PROTEIN MJ1496"/>
    <property type="match status" value="1"/>
</dbReference>
<reference evidence="4" key="1">
    <citation type="submission" date="2016-01" db="EMBL/GenBank/DDBJ databases">
        <authorList>
            <person name="Oliw E.H."/>
        </authorList>
    </citation>
    <scope>NUCLEOTIDE SEQUENCE</scope>
    <source>
        <strain evidence="4">1</strain>
    </source>
</reference>
<organism evidence="4 5">
    <name type="scientific">Thermococcus chitonophagus</name>
    <dbReference type="NCBI Taxonomy" id="54262"/>
    <lineage>
        <taxon>Archaea</taxon>
        <taxon>Methanobacteriati</taxon>
        <taxon>Methanobacteriota</taxon>
        <taxon>Thermococci</taxon>
        <taxon>Thermococcales</taxon>
        <taxon>Thermococcaceae</taxon>
        <taxon>Thermococcus</taxon>
    </lineage>
</organism>
<evidence type="ECO:0000313" key="5">
    <source>
        <dbReference type="Proteomes" id="UP000093069"/>
    </source>
</evidence>
<protein>
    <recommendedName>
        <fullName evidence="2">UPF0127 protein A3L04_06715</fullName>
    </recommendedName>
</protein>
<proteinExistence type="inferred from homology"/>
<dbReference type="KEGG" id="tch:CHITON_1481"/>
<dbReference type="PANTHER" id="PTHR37953:SF1">
    <property type="entry name" value="UPF0127 PROTEIN MJ1496"/>
    <property type="match status" value="1"/>
</dbReference>
<reference evidence="5" key="2">
    <citation type="submission" date="2016-01" db="EMBL/GenBank/DDBJ databases">
        <authorList>
            <person name="Vorgias C.E."/>
        </authorList>
    </citation>
    <scope>NUCLEOTIDE SEQUENCE [LARGE SCALE GENOMIC DNA]</scope>
</reference>
<reference evidence="3 6" key="3">
    <citation type="submission" date="2016-04" db="EMBL/GenBank/DDBJ databases">
        <title>Complete genome sequence of Thermococcus chitonophagus type strain GC74.</title>
        <authorList>
            <person name="Oger P.M."/>
        </authorList>
    </citation>
    <scope>NUCLEOTIDE SEQUENCE [LARGE SCALE GENOMIC DNA]</scope>
    <source>
        <strain evidence="3 6">GC74</strain>
    </source>
</reference>
<gene>
    <name evidence="3" type="ORF">A3L04_06715</name>
    <name evidence="4" type="ORF">CHITON_1481</name>
</gene>
<dbReference type="Pfam" id="PF02643">
    <property type="entry name" value="DUF192"/>
    <property type="match status" value="1"/>
</dbReference>
<evidence type="ECO:0000313" key="6">
    <source>
        <dbReference type="Proteomes" id="UP000250189"/>
    </source>
</evidence>
<dbReference type="EMBL" id="CP015193">
    <property type="protein sequence ID" value="ASJ16788.1"/>
    <property type="molecule type" value="Genomic_DNA"/>
</dbReference>
<dbReference type="InterPro" id="IPR038695">
    <property type="entry name" value="Saro_0823-like_sf"/>
</dbReference>
<dbReference type="NCBIfam" id="NF002996">
    <property type="entry name" value="PRK03760.1"/>
    <property type="match status" value="1"/>
</dbReference>
<keyword evidence="6" id="KW-1185">Reference proteome</keyword>
<dbReference type="InterPro" id="IPR003795">
    <property type="entry name" value="DUF192"/>
</dbReference>
<dbReference type="AlphaFoldDB" id="A0A160VTK0"/>
<evidence type="ECO:0000313" key="4">
    <source>
        <dbReference type="EMBL" id="CUX78260.1"/>
    </source>
</evidence>
<dbReference type="GeneID" id="33322256"/>
<dbReference type="Gene3D" id="2.60.120.1140">
    <property type="entry name" value="Protein of unknown function DUF192"/>
    <property type="match status" value="1"/>
</dbReference>